<dbReference type="InterPro" id="IPR009078">
    <property type="entry name" value="Ferritin-like_SF"/>
</dbReference>
<organism evidence="1">
    <name type="scientific">Tanacetum cinerariifolium</name>
    <name type="common">Dalmatian daisy</name>
    <name type="synonym">Chrysanthemum cinerariifolium</name>
    <dbReference type="NCBI Taxonomy" id="118510"/>
    <lineage>
        <taxon>Eukaryota</taxon>
        <taxon>Viridiplantae</taxon>
        <taxon>Streptophyta</taxon>
        <taxon>Embryophyta</taxon>
        <taxon>Tracheophyta</taxon>
        <taxon>Spermatophyta</taxon>
        <taxon>Magnoliopsida</taxon>
        <taxon>eudicotyledons</taxon>
        <taxon>Gunneridae</taxon>
        <taxon>Pentapetalae</taxon>
        <taxon>asterids</taxon>
        <taxon>campanulids</taxon>
        <taxon>Asterales</taxon>
        <taxon>Asteraceae</taxon>
        <taxon>Asteroideae</taxon>
        <taxon>Anthemideae</taxon>
        <taxon>Anthemidinae</taxon>
        <taxon>Tanacetum</taxon>
    </lineage>
</organism>
<name>A0A699GFB6_TANCI</name>
<reference evidence="1" key="1">
    <citation type="journal article" date="2019" name="Sci. Rep.">
        <title>Draft genome of Tanacetum cinerariifolium, the natural source of mosquito coil.</title>
        <authorList>
            <person name="Yamashiro T."/>
            <person name="Shiraishi A."/>
            <person name="Satake H."/>
            <person name="Nakayama K."/>
        </authorList>
    </citation>
    <scope>NUCLEOTIDE SEQUENCE</scope>
</reference>
<comment type="caution">
    <text evidence="1">The sequence shown here is derived from an EMBL/GenBank/DDBJ whole genome shotgun (WGS) entry which is preliminary data.</text>
</comment>
<protein>
    <submittedName>
        <fullName evidence="1">DUF455 domain-containing protein</fullName>
    </submittedName>
</protein>
<gene>
    <name evidence="1" type="ORF">Tci_000532</name>
</gene>
<evidence type="ECO:0000313" key="1">
    <source>
        <dbReference type="EMBL" id="GEU28554.1"/>
    </source>
</evidence>
<dbReference type="CDD" id="cd00657">
    <property type="entry name" value="Ferritin_like"/>
    <property type="match status" value="1"/>
</dbReference>
<dbReference type="Pfam" id="PF04305">
    <property type="entry name" value="DUF455"/>
    <property type="match status" value="1"/>
</dbReference>
<proteinExistence type="predicted"/>
<dbReference type="SUPFAM" id="SSF47240">
    <property type="entry name" value="Ferritin-like"/>
    <property type="match status" value="1"/>
</dbReference>
<dbReference type="PANTHER" id="PTHR42782">
    <property type="entry name" value="SI:CH73-314G15.3"/>
    <property type="match status" value="1"/>
</dbReference>
<dbReference type="InterPro" id="IPR007402">
    <property type="entry name" value="DUF455"/>
</dbReference>
<dbReference type="PANTHER" id="PTHR42782:SF4">
    <property type="entry name" value="DUF455 DOMAIN-CONTAINING PROTEIN"/>
    <property type="match status" value="1"/>
</dbReference>
<accession>A0A699GFB6</accession>
<sequence>MGHIDTDPAMIVLVLHPRIHPRVAGGVAAVFRIDIAGHVTGRNPVRMAAGQEQMGMVLAHALAQRQRIAGCRGHGRCTALIPDRTKDVLGKRHEVARLGAAIGQAGRGQLENTVGRLGQPCGDRENQRRQVFAVGHPALERRRGVDDARRHDVEALVPGVHGHHVRQVAECIGISVDVAWHGEFPGLHQLLRFLARGQVQLLDGVGQRRGVDVARFVPDIKLHRVASWSCRQGHQEIATDAIAQLVDIGQKTGEGVVQARFQDVVDLGKFQRRMQAASQAFRIGRHVVAHGAQVLHHLVHAGQQRTRHVAAQHQQLGNARRGNHVAVHFAVDLEARHRTQQRAPVIKVALVHGVARGGGGRAAVEFHVQNAGRVVGALQEGAQPDEMHGLVAQHGAQRDAARQVRAVLDPLEELAGVVVEHGAFQQFLHVEPGLILDFPHLGGQRAAHGAGIFARLGQARYDRRRITRVAHHEVDDFAGGHGRVLLLKCFLQLGNAEDGAPGQRVFALGLRQHAGLHIDVEHACGFQYPGILGAAALRRVHHQRAFLQRHPRQAARHHRDGFARQHERAQVDVARRNAVVHVGRAGGQGQRGLGDITVGLGQDALAEIFDLLAGGRRAHQHAVAARTVHFLDHELRQIGQRVREIVFLAALVSGHVVEHRLFRQIKPDHVRHPRHAQRRIEAERQRVEEIVVETAINHVHPLGAARGAHKDRVLADKQILALDQFHAHLLRQERMLEVGRVVHPRRHHHHGRVVDAHGRNRPQIVEQHVGIVVDRRNLVARKQFGEQPHHHLAVFQHVRHARRHPQIIFQHVKLAGARPHDVHPGDVCVNVGRHLDALHFGTVLGVLVDLLGGDDAGLDDVLVMIDIMDEHVQRLDPLHQAHFHRAPFGGRDNAGNGVERDQALGAGIVAVHGKGDAHPAEGKVGLGALALDGVGRLPLQPAAELAVVVADVGAGGMRQPARTAAARQARIALQAAGTGAHDAAAGGAPAWHGLLGAIEVMDLGGKFGAGHVGPVVLVEARRVFQVVFRDVEQETLVDSIELQRLPWDGKQLVAHAQQAAKRQHRVGDRALAHIEHDFLDVAQVFLLQVVHVFADQRVGAHQAWARAGVGVGLEVVVVDAVGVAVEVAHGGLLIVEGSPPAMLHSRLCPPDYPMPAETPPPSTELRARALHCLLQSDPDKKVAQVRAMGEAFRAGACLPDPAADWPAPAGIPGRPAAPELVLPSALGRRSMHTVQGRAMLIHALAHIEFNAINLALDAIWRFPDLPPAYYTDWLQVAEEEALHFSLVAAHLQTLGYAYGDFTAHGSLWEMVAKTTGDVLARMALVPRTLEARGLDANPPMRAKIAQAGDLQAAAILDLILRDEIGHVAIGNRWYRYLCDRRGLEPRATYVALAEQYWAPVLKGPFNIAARRQAGFTEDEIDDFLKA</sequence>
<dbReference type="EMBL" id="BKCJ010000009">
    <property type="protein sequence ID" value="GEU28554.1"/>
    <property type="molecule type" value="Genomic_DNA"/>
</dbReference>